<dbReference type="PANTHER" id="PTHR37984:SF5">
    <property type="entry name" value="PROTEIN NYNRIN-LIKE"/>
    <property type="match status" value="1"/>
</dbReference>
<dbReference type="InterPro" id="IPR050951">
    <property type="entry name" value="Retrovirus_Pol_polyprotein"/>
</dbReference>
<evidence type="ECO:0000313" key="10">
    <source>
        <dbReference type="EMBL" id="KAJ9555204.1"/>
    </source>
</evidence>
<dbReference type="CDD" id="cd09274">
    <property type="entry name" value="RNase_HI_RT_Ty3"/>
    <property type="match status" value="1"/>
</dbReference>
<sequence>MFTKKKLIFDPEIEATCRRQNAERLRKLKESRMADERTLKDFVQPRFSSTSSIAMPTSTAHNYEIKTSLINFVMMDRFGGLPMENPSKHLNSFIEKCSTLRINGLDEEAIRLKLFSFSLKDGAKEWLEGHEPNFFTSWDALAKAFITRFFPPGKTANLTKAITNFAQGPMEELYEAWERFKNLQRNCPHHGIEDWRLVQLFYNGLRPETRFAIDTSAGGTIMTKTPGAIKDLIENLAINHYQWPNERALHGRMHSTPESDAMATLIAKIENLNASFEEKIAQITKVPQQSQDAPNICVVCSGLGHDSTMCPSTAGLTMEELNALQVQPRGQYRVHDPFSPTYNPGWRDHPRLSYKNNQPPPIQQQPLPQQQVLQPQPQFQPQPPFPQQQPYYPPQPQPQYQPRAPPPPPPNQPLQPPPQRSYLESLLETQIAQQNQKNDYFQNSLTQVTTRLEAMTTHNKMIETQIAQLAQQIANSVRPQGQLPGQPEANPRAQMNAITLRDGKILKEVERKTRNVVSHGGNGGVSKANEGENVVQTGDPPVEGSVKKPTHVPNVSFPTRLAKAKLEAKLRKFLEMMKQLHINIPFMDAITEIPTYAKFLKDLISTKRRSRIILSEECSALITTVVPEKLGDPRSFSIPCSINGLSIHRALCDLGASVSLMPLAIANRVHLGDLKATNISLNLRTDQSKDVNTPIILGRSFLATAGAIIDVKHGKLSLNVGKEKVEFELRKSMGLPPSMDDIQIADALETVFSEEILVDEEDARVIEEIFDASEPFTKKVAVEPISAMKEENIAAPPKVDLKPLPPNLKYAFLGDDSTYPVIVSSSLSSSQLDKLLHVLRKYRSVLAYSIDDIKGISPSFCTHRILLNDEHASSIEHQRRLNPNMKEVVQKEVLKLLKSGIIYPISDSPWVSPVQVVPKKGGMTVIKNDRGELISTRPVTGWRMCIDYRKLNLATRKDHFPLPFIDQMLELLAKHSYFCYLDGCHEVHLVLNWEKCHFMVTEGVVLGHIVSSRGIEVDRAKIAVIEGLPPPTNVKGVRSFLGHAGFYRRFIKDFSKIARPLTELLAKGAVLGQRKEGRVHAIHYASKTLDPAQLNYSTTEKEFLAVVYAIEKFRTYLVGSKVIVYSDHAALKYLMSKKDAKPRLIRWILLLQEFDIEIKDKPGSENSVADHLSRLELGSSPSTPPINDSLPGDQLLSVSSSVTPWYADFVNYLACGIVPHDFSSHQRKKFLHDVNFYFWDDPHLYRSCSDSIIRRCVPIEETDSILAHCHTLPCGGHAGSGKTVAKVLQSGFYWPTLFRDADIFVRKCDRCQRTGNISRRHEMPLNYILEVELFDMWGIDFMGPFPSSYSNRYILVAVDYVSKWVEAIASPTNDSRVVSKFLKRNIFPRFGVPRIIISDGGSHFNESKFESLLKKCGVQHRVGLPYHPQTSGQVEISNRELKTILEKTVASSRKDWSIKLDDALWAYRTAFKTPIGTSPYRLVYGKACHLPVELEHRAFWAVKALNFDYKDAAERRLLQLSELDELRLDAYESSRIFKEKTKKWHDNRIVRREFQEGDLVLLYNSRVKLFPGKLRTRWSGPFTVVRVFPYGAVEVSCESRVFKVNGQRLKLYRAGTPIPSPVSVPIPAPPQGGGS</sequence>
<keyword evidence="5" id="KW-0255">Endonuclease</keyword>
<dbReference type="InterPro" id="IPR041373">
    <property type="entry name" value="RT_RNaseH"/>
</dbReference>
<dbReference type="Gene3D" id="3.30.420.10">
    <property type="entry name" value="Ribonuclease H-like superfamily/Ribonuclease H"/>
    <property type="match status" value="1"/>
</dbReference>
<accession>A0AA38T807</accession>
<dbReference type="InterPro" id="IPR041588">
    <property type="entry name" value="Integrase_H2C2"/>
</dbReference>
<evidence type="ECO:0000256" key="3">
    <source>
        <dbReference type="ARBA" id="ARBA00022695"/>
    </source>
</evidence>
<dbReference type="PANTHER" id="PTHR37984">
    <property type="entry name" value="PROTEIN CBG26694"/>
    <property type="match status" value="1"/>
</dbReference>
<keyword evidence="6" id="KW-0378">Hydrolase</keyword>
<dbReference type="Pfam" id="PF03732">
    <property type="entry name" value="Retrotrans_gag"/>
    <property type="match status" value="1"/>
</dbReference>
<feature type="domain" description="Integrase catalytic" evidence="9">
    <location>
        <begin position="1320"/>
        <end position="1487"/>
    </location>
</feature>
<gene>
    <name evidence="10" type="ORF">OSB04_009818</name>
</gene>
<evidence type="ECO:0000256" key="2">
    <source>
        <dbReference type="ARBA" id="ARBA00022679"/>
    </source>
</evidence>
<dbReference type="GO" id="GO:0016787">
    <property type="term" value="F:hydrolase activity"/>
    <property type="evidence" value="ECO:0007669"/>
    <property type="project" value="UniProtKB-KW"/>
</dbReference>
<evidence type="ECO:0000256" key="4">
    <source>
        <dbReference type="ARBA" id="ARBA00022722"/>
    </source>
</evidence>
<dbReference type="InterPro" id="IPR021109">
    <property type="entry name" value="Peptidase_aspartic_dom_sf"/>
</dbReference>
<dbReference type="Gene3D" id="2.40.70.10">
    <property type="entry name" value="Acid Proteases"/>
    <property type="match status" value="1"/>
</dbReference>
<evidence type="ECO:0000256" key="7">
    <source>
        <dbReference type="ARBA" id="ARBA00022918"/>
    </source>
</evidence>
<dbReference type="Pfam" id="PF00665">
    <property type="entry name" value="rve"/>
    <property type="match status" value="1"/>
</dbReference>
<keyword evidence="7" id="KW-0695">RNA-directed DNA polymerase</keyword>
<dbReference type="SUPFAM" id="SSF56672">
    <property type="entry name" value="DNA/RNA polymerases"/>
    <property type="match status" value="1"/>
</dbReference>
<keyword evidence="11" id="KW-1185">Reference proteome</keyword>
<comment type="caution">
    <text evidence="10">The sequence shown here is derived from an EMBL/GenBank/DDBJ whole genome shotgun (WGS) entry which is preliminary data.</text>
</comment>
<dbReference type="Gene3D" id="3.10.10.10">
    <property type="entry name" value="HIV Type 1 Reverse Transcriptase, subunit A, domain 1"/>
    <property type="match status" value="1"/>
</dbReference>
<feature type="region of interest" description="Disordered" evidence="8">
    <location>
        <begin position="329"/>
        <end position="419"/>
    </location>
</feature>
<evidence type="ECO:0000256" key="6">
    <source>
        <dbReference type="ARBA" id="ARBA00022801"/>
    </source>
</evidence>
<organism evidence="10 11">
    <name type="scientific">Centaurea solstitialis</name>
    <name type="common">yellow star-thistle</name>
    <dbReference type="NCBI Taxonomy" id="347529"/>
    <lineage>
        <taxon>Eukaryota</taxon>
        <taxon>Viridiplantae</taxon>
        <taxon>Streptophyta</taxon>
        <taxon>Embryophyta</taxon>
        <taxon>Tracheophyta</taxon>
        <taxon>Spermatophyta</taxon>
        <taxon>Magnoliopsida</taxon>
        <taxon>eudicotyledons</taxon>
        <taxon>Gunneridae</taxon>
        <taxon>Pentapetalae</taxon>
        <taxon>asterids</taxon>
        <taxon>campanulids</taxon>
        <taxon>Asterales</taxon>
        <taxon>Asteraceae</taxon>
        <taxon>Carduoideae</taxon>
        <taxon>Cardueae</taxon>
        <taxon>Centaureinae</taxon>
        <taxon>Centaurea</taxon>
    </lineage>
</organism>
<dbReference type="GO" id="GO:0003964">
    <property type="term" value="F:RNA-directed DNA polymerase activity"/>
    <property type="evidence" value="ECO:0007669"/>
    <property type="project" value="UniProtKB-KW"/>
</dbReference>
<feature type="compositionally biased region" description="Low complexity" evidence="8">
    <location>
        <begin position="364"/>
        <end position="377"/>
    </location>
</feature>
<dbReference type="GO" id="GO:0003676">
    <property type="term" value="F:nucleic acid binding"/>
    <property type="evidence" value="ECO:0007669"/>
    <property type="project" value="InterPro"/>
</dbReference>
<proteinExistence type="predicted"/>
<evidence type="ECO:0000256" key="1">
    <source>
        <dbReference type="ARBA" id="ARBA00012493"/>
    </source>
</evidence>
<evidence type="ECO:0000313" key="11">
    <source>
        <dbReference type="Proteomes" id="UP001172457"/>
    </source>
</evidence>
<dbReference type="InterPro" id="IPR005162">
    <property type="entry name" value="Retrotrans_gag_dom"/>
</dbReference>
<evidence type="ECO:0000259" key="9">
    <source>
        <dbReference type="PROSITE" id="PS50994"/>
    </source>
</evidence>
<dbReference type="Pfam" id="PF17921">
    <property type="entry name" value="Integrase_H2C2"/>
    <property type="match status" value="1"/>
</dbReference>
<dbReference type="Proteomes" id="UP001172457">
    <property type="component" value="Chromosome 3"/>
</dbReference>
<evidence type="ECO:0000256" key="8">
    <source>
        <dbReference type="SAM" id="MobiDB-lite"/>
    </source>
</evidence>
<protein>
    <recommendedName>
        <fullName evidence="1">RNA-directed DNA polymerase</fullName>
        <ecNumber evidence="1">2.7.7.49</ecNumber>
    </recommendedName>
</protein>
<keyword evidence="3" id="KW-0548">Nucleotidyltransferase</keyword>
<dbReference type="InterPro" id="IPR043502">
    <property type="entry name" value="DNA/RNA_pol_sf"/>
</dbReference>
<dbReference type="InterPro" id="IPR043128">
    <property type="entry name" value="Rev_trsase/Diguanyl_cyclase"/>
</dbReference>
<dbReference type="EMBL" id="JARYMX010000003">
    <property type="protein sequence ID" value="KAJ9555204.1"/>
    <property type="molecule type" value="Genomic_DNA"/>
</dbReference>
<dbReference type="Gene3D" id="3.30.70.270">
    <property type="match status" value="2"/>
</dbReference>
<evidence type="ECO:0000256" key="5">
    <source>
        <dbReference type="ARBA" id="ARBA00022759"/>
    </source>
</evidence>
<dbReference type="InterPro" id="IPR001584">
    <property type="entry name" value="Integrase_cat-core"/>
</dbReference>
<dbReference type="InterPro" id="IPR036397">
    <property type="entry name" value="RNaseH_sf"/>
</dbReference>
<dbReference type="InterPro" id="IPR012337">
    <property type="entry name" value="RNaseH-like_sf"/>
</dbReference>
<dbReference type="EC" id="2.7.7.49" evidence="1"/>
<keyword evidence="4" id="KW-0540">Nuclease</keyword>
<dbReference type="SUPFAM" id="SSF53098">
    <property type="entry name" value="Ribonuclease H-like"/>
    <property type="match status" value="1"/>
</dbReference>
<dbReference type="Gene3D" id="1.10.340.70">
    <property type="match status" value="1"/>
</dbReference>
<dbReference type="GO" id="GO:0004519">
    <property type="term" value="F:endonuclease activity"/>
    <property type="evidence" value="ECO:0007669"/>
    <property type="project" value="UniProtKB-KW"/>
</dbReference>
<reference evidence="10" key="1">
    <citation type="submission" date="2023-03" db="EMBL/GenBank/DDBJ databases">
        <title>Chromosome-scale reference genome and RAD-based genetic map of yellow starthistle (Centaurea solstitialis) reveal putative structural variation and QTLs associated with invader traits.</title>
        <authorList>
            <person name="Reatini B."/>
            <person name="Cang F.A."/>
            <person name="Jiang Q."/>
            <person name="Mckibben M.T.W."/>
            <person name="Barker M.S."/>
            <person name="Rieseberg L.H."/>
            <person name="Dlugosch K.M."/>
        </authorList>
    </citation>
    <scope>NUCLEOTIDE SEQUENCE</scope>
    <source>
        <strain evidence="10">CAN-66</strain>
        <tissue evidence="10">Leaf</tissue>
    </source>
</reference>
<name>A0AA38T807_9ASTR</name>
<dbReference type="PROSITE" id="PS50994">
    <property type="entry name" value="INTEGRASE"/>
    <property type="match status" value="1"/>
</dbReference>
<feature type="compositionally biased region" description="Pro residues" evidence="8">
    <location>
        <begin position="378"/>
        <end position="419"/>
    </location>
</feature>
<dbReference type="Pfam" id="PF17917">
    <property type="entry name" value="RT_RNaseH"/>
    <property type="match status" value="1"/>
</dbReference>
<dbReference type="GO" id="GO:0015074">
    <property type="term" value="P:DNA integration"/>
    <property type="evidence" value="ECO:0007669"/>
    <property type="project" value="InterPro"/>
</dbReference>
<keyword evidence="2" id="KW-0808">Transferase</keyword>